<keyword evidence="2" id="KW-1185">Reference proteome</keyword>
<sequence>MGFRNPATSKANVPAGMPLTRTSTVFHAALVPLIDFCTWLARLKFCSASVPASHGHYVNEVGCFRRKFVEDFYIIMFCKPSVGRIKTASNSGVFLRKSENVLGLGTL</sequence>
<accession>A0A834PB05</accession>
<proteinExistence type="predicted"/>
<reference evidence="1" key="1">
    <citation type="journal article" date="2020" name="G3 (Bethesda)">
        <title>High-Quality Assemblies for Three Invasive Social Wasps from the &lt;i&gt;Vespula&lt;/i&gt; Genus.</title>
        <authorList>
            <person name="Harrop T.W.R."/>
            <person name="Guhlin J."/>
            <person name="McLaughlin G.M."/>
            <person name="Permina E."/>
            <person name="Stockwell P."/>
            <person name="Gilligan J."/>
            <person name="Le Lec M.F."/>
            <person name="Gruber M.A.M."/>
            <person name="Quinn O."/>
            <person name="Lovegrove M."/>
            <person name="Duncan E.J."/>
            <person name="Remnant E.J."/>
            <person name="Van Eeckhoven J."/>
            <person name="Graham B."/>
            <person name="Knapp R.A."/>
            <person name="Langford K.W."/>
            <person name="Kronenberg Z."/>
            <person name="Press M.O."/>
            <person name="Eacker S.M."/>
            <person name="Wilson-Rankin E.E."/>
            <person name="Purcell J."/>
            <person name="Lester P.J."/>
            <person name="Dearden P.K."/>
        </authorList>
    </citation>
    <scope>NUCLEOTIDE SEQUENCE</scope>
    <source>
        <strain evidence="1">Volc-1</strain>
    </source>
</reference>
<name>A0A834PB05_VESPE</name>
<evidence type="ECO:0000313" key="1">
    <source>
        <dbReference type="EMBL" id="KAF7434800.1"/>
    </source>
</evidence>
<gene>
    <name evidence="1" type="ORF">H0235_002991</name>
</gene>
<dbReference type="Proteomes" id="UP000600918">
    <property type="component" value="Unassembled WGS sequence"/>
</dbReference>
<dbReference type="AlphaFoldDB" id="A0A834PB05"/>
<comment type="caution">
    <text evidence="1">The sequence shown here is derived from an EMBL/GenBank/DDBJ whole genome shotgun (WGS) entry which is preliminary data.</text>
</comment>
<protein>
    <submittedName>
        <fullName evidence="1">Uncharacterized protein</fullName>
    </submittedName>
</protein>
<dbReference type="EMBL" id="JACSDY010000002">
    <property type="protein sequence ID" value="KAF7434800.1"/>
    <property type="molecule type" value="Genomic_DNA"/>
</dbReference>
<organism evidence="1 2">
    <name type="scientific">Vespula pensylvanica</name>
    <name type="common">Western yellow jacket</name>
    <name type="synonym">Wasp</name>
    <dbReference type="NCBI Taxonomy" id="30213"/>
    <lineage>
        <taxon>Eukaryota</taxon>
        <taxon>Metazoa</taxon>
        <taxon>Ecdysozoa</taxon>
        <taxon>Arthropoda</taxon>
        <taxon>Hexapoda</taxon>
        <taxon>Insecta</taxon>
        <taxon>Pterygota</taxon>
        <taxon>Neoptera</taxon>
        <taxon>Endopterygota</taxon>
        <taxon>Hymenoptera</taxon>
        <taxon>Apocrita</taxon>
        <taxon>Aculeata</taxon>
        <taxon>Vespoidea</taxon>
        <taxon>Vespidae</taxon>
        <taxon>Vespinae</taxon>
        <taxon>Vespula</taxon>
    </lineage>
</organism>
<evidence type="ECO:0000313" key="2">
    <source>
        <dbReference type="Proteomes" id="UP000600918"/>
    </source>
</evidence>